<feature type="domain" description="Response regulatory" evidence="2">
    <location>
        <begin position="10"/>
        <end position="129"/>
    </location>
</feature>
<dbReference type="PANTHER" id="PTHR43214">
    <property type="entry name" value="TWO-COMPONENT RESPONSE REGULATOR"/>
    <property type="match status" value="1"/>
</dbReference>
<dbReference type="AlphaFoldDB" id="A0A6J7J566"/>
<reference evidence="3" key="1">
    <citation type="submission" date="2020-05" db="EMBL/GenBank/DDBJ databases">
        <authorList>
            <person name="Chiriac C."/>
            <person name="Salcher M."/>
            <person name="Ghai R."/>
            <person name="Kavagutti S V."/>
        </authorList>
    </citation>
    <scope>NUCLEOTIDE SEQUENCE</scope>
</reference>
<evidence type="ECO:0000259" key="2">
    <source>
        <dbReference type="PROSITE" id="PS50110"/>
    </source>
</evidence>
<dbReference type="InterPro" id="IPR011006">
    <property type="entry name" value="CheY-like_superfamily"/>
</dbReference>
<dbReference type="Gene3D" id="1.10.10.10">
    <property type="entry name" value="Winged helix-like DNA-binding domain superfamily/Winged helix DNA-binding domain"/>
    <property type="match status" value="1"/>
</dbReference>
<name>A0A6J7J566_9ZZZZ</name>
<dbReference type="GO" id="GO:0006355">
    <property type="term" value="P:regulation of DNA-templated transcription"/>
    <property type="evidence" value="ECO:0007669"/>
    <property type="project" value="InterPro"/>
</dbReference>
<dbReference type="SMART" id="SM00421">
    <property type="entry name" value="HTH_LUXR"/>
    <property type="match status" value="1"/>
</dbReference>
<dbReference type="InterPro" id="IPR016032">
    <property type="entry name" value="Sig_transdc_resp-reg_C-effctor"/>
</dbReference>
<dbReference type="SUPFAM" id="SSF46894">
    <property type="entry name" value="C-terminal effector domain of the bipartite response regulators"/>
    <property type="match status" value="1"/>
</dbReference>
<dbReference type="GO" id="GO:0000160">
    <property type="term" value="P:phosphorelay signal transduction system"/>
    <property type="evidence" value="ECO:0007669"/>
    <property type="project" value="InterPro"/>
</dbReference>
<organism evidence="3">
    <name type="scientific">freshwater metagenome</name>
    <dbReference type="NCBI Taxonomy" id="449393"/>
    <lineage>
        <taxon>unclassified sequences</taxon>
        <taxon>metagenomes</taxon>
        <taxon>ecological metagenomes</taxon>
    </lineage>
</organism>
<protein>
    <submittedName>
        <fullName evidence="3">Unannotated protein</fullName>
    </submittedName>
</protein>
<dbReference type="CDD" id="cd00156">
    <property type="entry name" value="REC"/>
    <property type="match status" value="1"/>
</dbReference>
<accession>A0A6J7J566</accession>
<evidence type="ECO:0000313" key="3">
    <source>
        <dbReference type="EMBL" id="CAB4938031.1"/>
    </source>
</evidence>
<dbReference type="Gene3D" id="3.40.50.2300">
    <property type="match status" value="1"/>
</dbReference>
<evidence type="ECO:0000256" key="1">
    <source>
        <dbReference type="ARBA" id="ARBA00023125"/>
    </source>
</evidence>
<proteinExistence type="predicted"/>
<sequence>MRNVAADAAGALVVDDDPFARGMLVSALTGLGWDPVRQAATVAEGLWLARHQPPVVAVLDLDLGEGPTGMDLAHGLRRAFPMIGLVIISTYEDPRLMGMNQPPLPAGSIYLVKRTVTDTEVLGRAIQLAVDGPKEGDAVKGIAGSASEVSQGLSDQQVEIMRLISAGYSNGEIARLRGMSISGVEKVVAKLIRQLHIAGGRESSQRVLIAQAYFKLTGAVSARRG</sequence>
<dbReference type="InterPro" id="IPR000792">
    <property type="entry name" value="Tscrpt_reg_LuxR_C"/>
</dbReference>
<dbReference type="InterPro" id="IPR039420">
    <property type="entry name" value="WalR-like"/>
</dbReference>
<keyword evidence="1" id="KW-0238">DNA-binding</keyword>
<dbReference type="EMBL" id="CAFBNE010000015">
    <property type="protein sequence ID" value="CAB4938031.1"/>
    <property type="molecule type" value="Genomic_DNA"/>
</dbReference>
<dbReference type="InterPro" id="IPR001789">
    <property type="entry name" value="Sig_transdc_resp-reg_receiver"/>
</dbReference>
<dbReference type="SUPFAM" id="SSF52172">
    <property type="entry name" value="CheY-like"/>
    <property type="match status" value="1"/>
</dbReference>
<dbReference type="InterPro" id="IPR036388">
    <property type="entry name" value="WH-like_DNA-bd_sf"/>
</dbReference>
<dbReference type="PROSITE" id="PS50110">
    <property type="entry name" value="RESPONSE_REGULATORY"/>
    <property type="match status" value="1"/>
</dbReference>
<dbReference type="GO" id="GO:0003677">
    <property type="term" value="F:DNA binding"/>
    <property type="evidence" value="ECO:0007669"/>
    <property type="project" value="UniProtKB-KW"/>
</dbReference>
<gene>
    <name evidence="3" type="ORF">UFOPK3772_00708</name>
</gene>